<organism evidence="1 2">
    <name type="scientific">Auriscalpium vulgare</name>
    <dbReference type="NCBI Taxonomy" id="40419"/>
    <lineage>
        <taxon>Eukaryota</taxon>
        <taxon>Fungi</taxon>
        <taxon>Dikarya</taxon>
        <taxon>Basidiomycota</taxon>
        <taxon>Agaricomycotina</taxon>
        <taxon>Agaricomycetes</taxon>
        <taxon>Russulales</taxon>
        <taxon>Auriscalpiaceae</taxon>
        <taxon>Auriscalpium</taxon>
    </lineage>
</organism>
<dbReference type="EMBL" id="MU275857">
    <property type="protein sequence ID" value="KAI0050867.1"/>
    <property type="molecule type" value="Genomic_DNA"/>
</dbReference>
<accession>A0ACB8S3W2</accession>
<reference evidence="1" key="2">
    <citation type="journal article" date="2022" name="New Phytol.">
        <title>Evolutionary transition to the ectomycorrhizal habit in the genomes of a hyperdiverse lineage of mushroom-forming fungi.</title>
        <authorList>
            <person name="Looney B."/>
            <person name="Miyauchi S."/>
            <person name="Morin E."/>
            <person name="Drula E."/>
            <person name="Courty P.E."/>
            <person name="Kohler A."/>
            <person name="Kuo A."/>
            <person name="LaButti K."/>
            <person name="Pangilinan J."/>
            <person name="Lipzen A."/>
            <person name="Riley R."/>
            <person name="Andreopoulos W."/>
            <person name="He G."/>
            <person name="Johnson J."/>
            <person name="Nolan M."/>
            <person name="Tritt A."/>
            <person name="Barry K.W."/>
            <person name="Grigoriev I.V."/>
            <person name="Nagy L.G."/>
            <person name="Hibbett D."/>
            <person name="Henrissat B."/>
            <person name="Matheny P.B."/>
            <person name="Labbe J."/>
            <person name="Martin F.M."/>
        </authorList>
    </citation>
    <scope>NUCLEOTIDE SEQUENCE</scope>
    <source>
        <strain evidence="1">FP105234-sp</strain>
    </source>
</reference>
<keyword evidence="2" id="KW-1185">Reference proteome</keyword>
<evidence type="ECO:0000313" key="2">
    <source>
        <dbReference type="Proteomes" id="UP000814033"/>
    </source>
</evidence>
<reference evidence="1" key="1">
    <citation type="submission" date="2021-02" db="EMBL/GenBank/DDBJ databases">
        <authorList>
            <consortium name="DOE Joint Genome Institute"/>
            <person name="Ahrendt S."/>
            <person name="Looney B.P."/>
            <person name="Miyauchi S."/>
            <person name="Morin E."/>
            <person name="Drula E."/>
            <person name="Courty P.E."/>
            <person name="Chicoki N."/>
            <person name="Fauchery L."/>
            <person name="Kohler A."/>
            <person name="Kuo A."/>
            <person name="Labutti K."/>
            <person name="Pangilinan J."/>
            <person name="Lipzen A."/>
            <person name="Riley R."/>
            <person name="Andreopoulos W."/>
            <person name="He G."/>
            <person name="Johnson J."/>
            <person name="Barry K.W."/>
            <person name="Grigoriev I.V."/>
            <person name="Nagy L."/>
            <person name="Hibbett D."/>
            <person name="Henrissat B."/>
            <person name="Matheny P.B."/>
            <person name="Labbe J."/>
            <person name="Martin F."/>
        </authorList>
    </citation>
    <scope>NUCLEOTIDE SEQUENCE</scope>
    <source>
        <strain evidence="1">FP105234-sp</strain>
    </source>
</reference>
<sequence>MFASALLSIALLATTAFAAPPSRDTRMASRIARRREGAHLSRPILREESSNLVAANYSSNWAGASWESYPSGTFTAVTGTFVVPTPSTPDGGSGSYSASAWVGIDGDTCETAILQTGVDFTIDDGEVSFDSWYEWYPDYAHDFSGIKIHVGDTITLTVTATSTTTGSAVIENVTTGKTVKKSLTSTAPLCEENAEWIVEDYEEGSSLVPFANFGTVTFTDALATTSSGPVGPDGATLIDIRQNNVTLTSVSADSSSVTVSYI</sequence>
<gene>
    <name evidence="1" type="ORF">FA95DRAFT_1486486</name>
</gene>
<name>A0ACB8S3W2_9AGAM</name>
<comment type="caution">
    <text evidence="1">The sequence shown here is derived from an EMBL/GenBank/DDBJ whole genome shotgun (WGS) entry which is preliminary data.</text>
</comment>
<dbReference type="Proteomes" id="UP000814033">
    <property type="component" value="Unassembled WGS sequence"/>
</dbReference>
<protein>
    <submittedName>
        <fullName evidence="1">Uncharacterized protein</fullName>
    </submittedName>
</protein>
<proteinExistence type="predicted"/>
<evidence type="ECO:0000313" key="1">
    <source>
        <dbReference type="EMBL" id="KAI0050867.1"/>
    </source>
</evidence>